<dbReference type="EMBL" id="JAPKMY010000001">
    <property type="protein sequence ID" value="MCX5466504.1"/>
    <property type="molecule type" value="Genomic_DNA"/>
</dbReference>
<dbReference type="RefSeq" id="WP_266129022.1">
    <property type="nucleotide sequence ID" value="NZ_JAPKMY010000001.1"/>
</dbReference>
<dbReference type="Gene3D" id="3.40.50.300">
    <property type="entry name" value="P-loop containing nucleotide triphosphate hydrolases"/>
    <property type="match status" value="1"/>
</dbReference>
<protein>
    <recommendedName>
        <fullName evidence="3">Mu-like prophage FluMu protein gp28</fullName>
    </recommendedName>
</protein>
<evidence type="ECO:0000313" key="1">
    <source>
        <dbReference type="EMBL" id="MCX5466504.1"/>
    </source>
</evidence>
<evidence type="ECO:0008006" key="3">
    <source>
        <dbReference type="Google" id="ProtNLM"/>
    </source>
</evidence>
<accession>A0A9X3DQA3</accession>
<proteinExistence type="predicted"/>
<comment type="caution">
    <text evidence="1">The sequence shown here is derived from an EMBL/GenBank/DDBJ whole genome shotgun (WGS) entry which is preliminary data.</text>
</comment>
<sequence length="547" mass="61769">MNTPLKPLGDTIRSVSWEELPASVREIPENFDPLAEGVLMKHQREWVSIKAKIKLCAKGRRTGITFAEALEKSIRAASRKEAGGSNVFYIPDAKEKGLEFIGYCARFLRNIAEAQSMGISSIEEFIFDDQKENGETRKITAWRIRLASGFQIVALSSRPASLRGLQGIVIIDEAAFHQDVQAVLDAATALLIWGGELVLISSHNTKKNPFYQMQEDILAGRYGENAVVMIITFDDAVANGLYERVCMMNGEVATEEGKKTWYNDIRKAYGPRVGAMREELDAIPRDGSGSRLPAIWIDQAMPEVRPVFSLTLSDDFTNMPEPDRRAYVQDWLDKEILPELEKLDKNLRHVAGHDFARHRDFSHLTPAEIDQNLNRNVPFVIEMHKVPTRQQEQIIWFVFRRLPNFSGASMDATGSGETIAEYSADEFGHDLIHQIKINRAWYGQWMTKYIQAFEDGVLTLPRDANLEADHRAIEEYDGIPMVNKARSQDLKEPDLFRHGDGASSGCLMWHASLNMPSIDTHILSKGSRTASKLLRGYRSGQLTRGFR</sequence>
<reference evidence="1" key="1">
    <citation type="submission" date="2022-11" db="EMBL/GenBank/DDBJ databases">
        <title>Biodiversity and phylogenetic relationships of bacteria.</title>
        <authorList>
            <person name="Machado R.A.R."/>
            <person name="Bhat A."/>
            <person name="Loulou A."/>
            <person name="Kallel S."/>
        </authorList>
    </citation>
    <scope>NUCLEOTIDE SEQUENCE</scope>
    <source>
        <strain evidence="1">A-IN1</strain>
    </source>
</reference>
<dbReference type="Gene3D" id="3.30.420.240">
    <property type="match status" value="1"/>
</dbReference>
<dbReference type="AlphaFoldDB" id="A0A9X3DQA3"/>
<dbReference type="PIRSF" id="PIRSF007056">
    <property type="entry name" value="UCP007056"/>
    <property type="match status" value="1"/>
</dbReference>
<name>A0A9X3DQA3_9GAMM</name>
<dbReference type="InterPro" id="IPR012036">
    <property type="entry name" value="Phage_Mu_Gp28"/>
</dbReference>
<dbReference type="Proteomes" id="UP001146019">
    <property type="component" value="Unassembled WGS sequence"/>
</dbReference>
<keyword evidence="2" id="KW-1185">Reference proteome</keyword>
<organism evidence="1 2">
    <name type="scientific">Acinetobacter nematophilus</name>
    <dbReference type="NCBI Taxonomy" id="2994642"/>
    <lineage>
        <taxon>Bacteria</taxon>
        <taxon>Pseudomonadati</taxon>
        <taxon>Pseudomonadota</taxon>
        <taxon>Gammaproteobacteria</taxon>
        <taxon>Moraxellales</taxon>
        <taxon>Moraxellaceae</taxon>
        <taxon>Acinetobacter</taxon>
    </lineage>
</organism>
<evidence type="ECO:0000313" key="2">
    <source>
        <dbReference type="Proteomes" id="UP001146019"/>
    </source>
</evidence>
<dbReference type="InterPro" id="IPR027417">
    <property type="entry name" value="P-loop_NTPase"/>
</dbReference>
<gene>
    <name evidence="1" type="ORF">OSH00_01990</name>
</gene>